<keyword evidence="9 10" id="KW-0742">SOS response</keyword>
<dbReference type="NCBIfam" id="TIGR00611">
    <property type="entry name" value="recf"/>
    <property type="match status" value="1"/>
</dbReference>
<name>A0AA41WYJ9_9ALTE</name>
<reference evidence="12" key="1">
    <citation type="submission" date="2022-07" db="EMBL/GenBank/DDBJ databases">
        <title>Characterization of the Novel Bacterium Alteromonas immobilis LMIT006 and Alteromonas gregis LMIT007.</title>
        <authorList>
            <person name="Lin X."/>
        </authorList>
    </citation>
    <scope>NUCLEOTIDE SEQUENCE</scope>
    <source>
        <strain evidence="12">LMIT007</strain>
    </source>
</reference>
<dbReference type="PANTHER" id="PTHR32182">
    <property type="entry name" value="DNA REPLICATION AND REPAIR PROTEIN RECF"/>
    <property type="match status" value="1"/>
</dbReference>
<organism evidence="12 13">
    <name type="scientific">Opacimonas viscosa</name>
    <dbReference type="NCBI Taxonomy" id="2961944"/>
    <lineage>
        <taxon>Bacteria</taxon>
        <taxon>Pseudomonadati</taxon>
        <taxon>Pseudomonadota</taxon>
        <taxon>Gammaproteobacteria</taxon>
        <taxon>Alteromonadales</taxon>
        <taxon>Alteromonadaceae</taxon>
        <taxon>Opacimonas</taxon>
    </lineage>
</organism>
<dbReference type="EMBL" id="JANATA010000010">
    <property type="protein sequence ID" value="MCP3428705.1"/>
    <property type="molecule type" value="Genomic_DNA"/>
</dbReference>
<keyword evidence="8 9" id="KW-0238">DNA-binding</keyword>
<evidence type="ECO:0000259" key="11">
    <source>
        <dbReference type="Pfam" id="PF02463"/>
    </source>
</evidence>
<sequence>MKLDQVQITQFRNISSAHIIPSPHLNVVVGQNGSGKSSFLESLHYLGFGRSFRTSKHKSVIQEAHNQFSVFALCTDSEGEKHKIGFLRNSNDEFQCSINGEKSQRLADLVAHIPVQIFTPQSSDLLLGAPNLRRRFIDWGLFHVEQSYYSLSMSYSKILKQRNALLKSAQKSPNFDTSQIVYWSHQLAIFGEKVSKHRVNYISALKLIFNRISLQFLPEFSLEISYNRGWDNSLSLVDALDKKLSTDIKMGFTSVGIHKADLKLLANGVNAIERLSRGQLRMLVAALQLSQTLYLTETTKKSGVFLLDDIGAELDLQKREAFIDELLKTNTQLFVTAIEESQLSFVEKYNDKKMFHVEHGHVKEEQ</sequence>
<dbReference type="GO" id="GO:0005737">
    <property type="term" value="C:cytoplasm"/>
    <property type="evidence" value="ECO:0007669"/>
    <property type="project" value="UniProtKB-SubCell"/>
</dbReference>
<keyword evidence="5 9" id="KW-0235">DNA replication</keyword>
<feature type="binding site" evidence="9">
    <location>
        <begin position="30"/>
        <end position="37"/>
    </location>
    <ligand>
        <name>ATP</name>
        <dbReference type="ChEBI" id="CHEBI:30616"/>
    </ligand>
</feature>
<dbReference type="GO" id="GO:0006302">
    <property type="term" value="P:double-strand break repair"/>
    <property type="evidence" value="ECO:0007669"/>
    <property type="project" value="TreeGrafter"/>
</dbReference>
<keyword evidence="9 10" id="KW-0234">DNA repair</keyword>
<keyword evidence="9 10" id="KW-0227">DNA damage</keyword>
<evidence type="ECO:0000256" key="4">
    <source>
        <dbReference type="ARBA" id="ARBA00022490"/>
    </source>
</evidence>
<evidence type="ECO:0000256" key="6">
    <source>
        <dbReference type="ARBA" id="ARBA00022741"/>
    </source>
</evidence>
<evidence type="ECO:0000313" key="13">
    <source>
        <dbReference type="Proteomes" id="UP001165413"/>
    </source>
</evidence>
<accession>A0AA41WYJ9</accession>
<evidence type="ECO:0000256" key="3">
    <source>
        <dbReference type="ARBA" id="ARBA00020170"/>
    </source>
</evidence>
<dbReference type="GO" id="GO:0000731">
    <property type="term" value="P:DNA synthesis involved in DNA repair"/>
    <property type="evidence" value="ECO:0007669"/>
    <property type="project" value="TreeGrafter"/>
</dbReference>
<evidence type="ECO:0000256" key="5">
    <source>
        <dbReference type="ARBA" id="ARBA00022705"/>
    </source>
</evidence>
<keyword evidence="13" id="KW-1185">Reference proteome</keyword>
<dbReference type="GO" id="GO:0009432">
    <property type="term" value="P:SOS response"/>
    <property type="evidence" value="ECO:0007669"/>
    <property type="project" value="UniProtKB-UniRule"/>
</dbReference>
<comment type="subcellular location">
    <subcellularLocation>
        <location evidence="1 9 10">Cytoplasm</location>
    </subcellularLocation>
</comment>
<dbReference type="GO" id="GO:0006260">
    <property type="term" value="P:DNA replication"/>
    <property type="evidence" value="ECO:0007669"/>
    <property type="project" value="UniProtKB-UniRule"/>
</dbReference>
<comment type="caution">
    <text evidence="12">The sequence shown here is derived from an EMBL/GenBank/DDBJ whole genome shotgun (WGS) entry which is preliminary data.</text>
</comment>
<evidence type="ECO:0000256" key="9">
    <source>
        <dbReference type="HAMAP-Rule" id="MF_00365"/>
    </source>
</evidence>
<dbReference type="HAMAP" id="MF_00365">
    <property type="entry name" value="RecF"/>
    <property type="match status" value="1"/>
</dbReference>
<dbReference type="InterPro" id="IPR001238">
    <property type="entry name" value="DNA-binding_RecF"/>
</dbReference>
<dbReference type="RefSeq" id="WP_254100238.1">
    <property type="nucleotide sequence ID" value="NZ_JANATA010000010.1"/>
</dbReference>
<dbReference type="InterPro" id="IPR027417">
    <property type="entry name" value="P-loop_NTPase"/>
</dbReference>
<dbReference type="AlphaFoldDB" id="A0AA41WYJ9"/>
<keyword evidence="6 9" id="KW-0547">Nucleotide-binding</keyword>
<dbReference type="SUPFAM" id="SSF52540">
    <property type="entry name" value="P-loop containing nucleoside triphosphate hydrolases"/>
    <property type="match status" value="1"/>
</dbReference>
<protein>
    <recommendedName>
        <fullName evidence="3 9">DNA replication and repair protein RecF</fullName>
    </recommendedName>
</protein>
<evidence type="ECO:0000313" key="12">
    <source>
        <dbReference type="EMBL" id="MCP3428705.1"/>
    </source>
</evidence>
<evidence type="ECO:0000256" key="7">
    <source>
        <dbReference type="ARBA" id="ARBA00022840"/>
    </source>
</evidence>
<dbReference type="PROSITE" id="PS00617">
    <property type="entry name" value="RECF_1"/>
    <property type="match status" value="1"/>
</dbReference>
<evidence type="ECO:0000256" key="1">
    <source>
        <dbReference type="ARBA" id="ARBA00004496"/>
    </source>
</evidence>
<dbReference type="GO" id="GO:0003697">
    <property type="term" value="F:single-stranded DNA binding"/>
    <property type="evidence" value="ECO:0007669"/>
    <property type="project" value="UniProtKB-UniRule"/>
</dbReference>
<dbReference type="PROSITE" id="PS00618">
    <property type="entry name" value="RECF_2"/>
    <property type="match status" value="1"/>
</dbReference>
<evidence type="ECO:0000256" key="2">
    <source>
        <dbReference type="ARBA" id="ARBA00008016"/>
    </source>
</evidence>
<proteinExistence type="inferred from homology"/>
<dbReference type="GO" id="GO:0005524">
    <property type="term" value="F:ATP binding"/>
    <property type="evidence" value="ECO:0007669"/>
    <property type="project" value="UniProtKB-UniRule"/>
</dbReference>
<comment type="similarity">
    <text evidence="2 9 10">Belongs to the RecF family.</text>
</comment>
<evidence type="ECO:0000256" key="10">
    <source>
        <dbReference type="RuleBase" id="RU000578"/>
    </source>
</evidence>
<gene>
    <name evidence="9 12" type="primary">recF</name>
    <name evidence="12" type="ORF">NLF92_07075</name>
</gene>
<dbReference type="Pfam" id="PF02463">
    <property type="entry name" value="SMC_N"/>
    <property type="match status" value="1"/>
</dbReference>
<dbReference type="InterPro" id="IPR042174">
    <property type="entry name" value="RecF_2"/>
</dbReference>
<keyword evidence="4 9" id="KW-0963">Cytoplasm</keyword>
<dbReference type="Gene3D" id="3.40.50.300">
    <property type="entry name" value="P-loop containing nucleotide triphosphate hydrolases"/>
    <property type="match status" value="1"/>
</dbReference>
<dbReference type="Proteomes" id="UP001165413">
    <property type="component" value="Unassembled WGS sequence"/>
</dbReference>
<keyword evidence="7 9" id="KW-0067">ATP-binding</keyword>
<dbReference type="InterPro" id="IPR003395">
    <property type="entry name" value="RecF/RecN/SMC_N"/>
</dbReference>
<dbReference type="PANTHER" id="PTHR32182:SF0">
    <property type="entry name" value="DNA REPLICATION AND REPAIR PROTEIN RECF"/>
    <property type="match status" value="1"/>
</dbReference>
<comment type="function">
    <text evidence="9 10">The RecF protein is involved in DNA metabolism; it is required for DNA replication and normal SOS inducibility. RecF binds preferentially to single-stranded, linear DNA. It also seems to bind ATP.</text>
</comment>
<dbReference type="Gene3D" id="1.20.1050.90">
    <property type="entry name" value="RecF/RecN/SMC, N-terminal domain"/>
    <property type="match status" value="1"/>
</dbReference>
<feature type="domain" description="RecF/RecN/SMC N-terminal" evidence="11">
    <location>
        <begin position="3"/>
        <end position="349"/>
    </location>
</feature>
<dbReference type="InterPro" id="IPR018078">
    <property type="entry name" value="DNA-binding_RecF_CS"/>
</dbReference>
<evidence type="ECO:0000256" key="8">
    <source>
        <dbReference type="ARBA" id="ARBA00023125"/>
    </source>
</evidence>